<evidence type="ECO:0000256" key="1">
    <source>
        <dbReference type="ARBA" id="ARBA00022723"/>
    </source>
</evidence>
<dbReference type="InterPro" id="IPR035892">
    <property type="entry name" value="C2_domain_sf"/>
</dbReference>
<dbReference type="SUPFAM" id="SSF49562">
    <property type="entry name" value="C2 domain (Calcium/lipid-binding domain, CaLB)"/>
    <property type="match status" value="1"/>
</dbReference>
<dbReference type="Proteomes" id="UP001470230">
    <property type="component" value="Unassembled WGS sequence"/>
</dbReference>
<dbReference type="Gene3D" id="2.60.40.150">
    <property type="entry name" value="C2 domain"/>
    <property type="match status" value="1"/>
</dbReference>
<evidence type="ECO:0000256" key="2">
    <source>
        <dbReference type="ARBA" id="ARBA00022837"/>
    </source>
</evidence>
<proteinExistence type="predicted"/>
<comment type="caution">
    <text evidence="4">The sequence shown here is derived from an EMBL/GenBank/DDBJ whole genome shotgun (WGS) entry which is preliminary data.</text>
</comment>
<sequence>MELNIKVIEATEVPKMDTIGKSDPYVVMTLSTSSQKWKTKVQKNTDKPVWNQEFKLPITTNMDEILTVEMWDKDVSNDDQISTVRIQVNKIPVGKVNDSWYTMHPVKGVKTGGKLRLVVHLCKAGATPFKDI</sequence>
<dbReference type="PANTHER" id="PTHR45911">
    <property type="entry name" value="C2 DOMAIN-CONTAINING PROTEIN"/>
    <property type="match status" value="1"/>
</dbReference>
<gene>
    <name evidence="4" type="ORF">M9Y10_023992</name>
</gene>
<feature type="domain" description="C2" evidence="3">
    <location>
        <begin position="1"/>
        <end position="101"/>
    </location>
</feature>
<accession>A0ABR2KWP1</accession>
<protein>
    <submittedName>
        <fullName evidence="4">Protein Aster-C</fullName>
    </submittedName>
</protein>
<dbReference type="SMART" id="SM00239">
    <property type="entry name" value="C2"/>
    <property type="match status" value="1"/>
</dbReference>
<dbReference type="PANTHER" id="PTHR45911:SF4">
    <property type="entry name" value="MULTIPLE C2 AND TRANSMEMBRANE DOMAIN-CONTAINING PROTEIN"/>
    <property type="match status" value="1"/>
</dbReference>
<name>A0ABR2KWP1_9EUKA</name>
<dbReference type="InterPro" id="IPR000008">
    <property type="entry name" value="C2_dom"/>
</dbReference>
<evidence type="ECO:0000313" key="5">
    <source>
        <dbReference type="Proteomes" id="UP001470230"/>
    </source>
</evidence>
<dbReference type="CDD" id="cd00030">
    <property type="entry name" value="C2"/>
    <property type="match status" value="1"/>
</dbReference>
<dbReference type="Pfam" id="PF00168">
    <property type="entry name" value="C2"/>
    <property type="match status" value="1"/>
</dbReference>
<keyword evidence="2" id="KW-0106">Calcium</keyword>
<evidence type="ECO:0000259" key="3">
    <source>
        <dbReference type="PROSITE" id="PS50004"/>
    </source>
</evidence>
<reference evidence="4 5" key="1">
    <citation type="submission" date="2024-04" db="EMBL/GenBank/DDBJ databases">
        <title>Tritrichomonas musculus Genome.</title>
        <authorList>
            <person name="Alves-Ferreira E."/>
            <person name="Grigg M."/>
            <person name="Lorenzi H."/>
            <person name="Galac M."/>
        </authorList>
    </citation>
    <scope>NUCLEOTIDE SEQUENCE [LARGE SCALE GENOMIC DNA]</scope>
    <source>
        <strain evidence="4 5">EAF2021</strain>
    </source>
</reference>
<dbReference type="PRINTS" id="PR00360">
    <property type="entry name" value="C2DOMAIN"/>
</dbReference>
<dbReference type="PROSITE" id="PS50004">
    <property type="entry name" value="C2"/>
    <property type="match status" value="1"/>
</dbReference>
<keyword evidence="1" id="KW-0479">Metal-binding</keyword>
<evidence type="ECO:0000313" key="4">
    <source>
        <dbReference type="EMBL" id="KAK8895525.1"/>
    </source>
</evidence>
<keyword evidence="5" id="KW-1185">Reference proteome</keyword>
<organism evidence="4 5">
    <name type="scientific">Tritrichomonas musculus</name>
    <dbReference type="NCBI Taxonomy" id="1915356"/>
    <lineage>
        <taxon>Eukaryota</taxon>
        <taxon>Metamonada</taxon>
        <taxon>Parabasalia</taxon>
        <taxon>Tritrichomonadida</taxon>
        <taxon>Tritrichomonadidae</taxon>
        <taxon>Tritrichomonas</taxon>
    </lineage>
</organism>
<dbReference type="EMBL" id="JAPFFF010000003">
    <property type="protein sequence ID" value="KAK8895525.1"/>
    <property type="molecule type" value="Genomic_DNA"/>
</dbReference>